<dbReference type="SUPFAM" id="SSF47240">
    <property type="entry name" value="Ferritin-like"/>
    <property type="match status" value="1"/>
</dbReference>
<reference evidence="2 3" key="1">
    <citation type="submission" date="2020-08" db="EMBL/GenBank/DDBJ databases">
        <title>Bridging the membrane lipid divide: bacteria of the FCB group superphylum have the potential to synthesize archaeal ether lipids.</title>
        <authorList>
            <person name="Villanueva L."/>
            <person name="Von Meijenfeldt F.A.B."/>
            <person name="Westbye A.B."/>
            <person name="Yadav S."/>
            <person name="Hopmans E.C."/>
            <person name="Dutilh B.E."/>
            <person name="Sinninghe Damste J.S."/>
        </authorList>
    </citation>
    <scope>NUCLEOTIDE SEQUENCE [LARGE SCALE GENOMIC DNA]</scope>
    <source>
        <strain evidence="2">NIOZ-UU47</strain>
    </source>
</reference>
<dbReference type="Gene3D" id="1.20.1260.10">
    <property type="match status" value="1"/>
</dbReference>
<evidence type="ECO:0000313" key="2">
    <source>
        <dbReference type="EMBL" id="MBC8318307.1"/>
    </source>
</evidence>
<accession>A0A8J6TG38</accession>
<dbReference type="InterPro" id="IPR012347">
    <property type="entry name" value="Ferritin-like"/>
</dbReference>
<dbReference type="Proteomes" id="UP000614424">
    <property type="component" value="Unassembled WGS sequence"/>
</dbReference>
<feature type="domain" description="Rubrerythrin diiron-binding" evidence="1">
    <location>
        <begin position="3"/>
        <end position="113"/>
    </location>
</feature>
<dbReference type="GO" id="GO:0046872">
    <property type="term" value="F:metal ion binding"/>
    <property type="evidence" value="ECO:0007669"/>
    <property type="project" value="InterPro"/>
</dbReference>
<dbReference type="Pfam" id="PF02915">
    <property type="entry name" value="Rubrerythrin"/>
    <property type="match status" value="1"/>
</dbReference>
<gene>
    <name evidence="2" type="ORF">H8E41_10410</name>
</gene>
<evidence type="ECO:0000259" key="1">
    <source>
        <dbReference type="Pfam" id="PF02915"/>
    </source>
</evidence>
<protein>
    <submittedName>
        <fullName evidence="2">Ferritin-like domain-containing protein</fullName>
    </submittedName>
</protein>
<dbReference type="GO" id="GO:0016491">
    <property type="term" value="F:oxidoreductase activity"/>
    <property type="evidence" value="ECO:0007669"/>
    <property type="project" value="InterPro"/>
</dbReference>
<dbReference type="EMBL" id="JACNJZ010000146">
    <property type="protein sequence ID" value="MBC8318307.1"/>
    <property type="molecule type" value="Genomic_DNA"/>
</dbReference>
<dbReference type="InterPro" id="IPR009078">
    <property type="entry name" value="Ferritin-like_SF"/>
</dbReference>
<name>A0A8J6TG38_9BACT</name>
<dbReference type="AlphaFoldDB" id="A0A8J6TG38"/>
<organism evidence="2 3">
    <name type="scientific">Candidatus Desulfobia pelagia</name>
    <dbReference type="NCBI Taxonomy" id="2841692"/>
    <lineage>
        <taxon>Bacteria</taxon>
        <taxon>Pseudomonadati</taxon>
        <taxon>Thermodesulfobacteriota</taxon>
        <taxon>Desulfobulbia</taxon>
        <taxon>Desulfobulbales</taxon>
        <taxon>Desulfobulbaceae</taxon>
        <taxon>Candidatus Desulfobia</taxon>
    </lineage>
</organism>
<sequence>MNNFKAALDIEIGNASFYKAASENSIEDFHKWLFKALMKVESEHASIFAKHLEITKPVLFDVDASEDGEANLQESHRREQIAIESYKKFADSATTPRAKEVFDALVEIEADHLGLED</sequence>
<proteinExistence type="predicted"/>
<comment type="caution">
    <text evidence="2">The sequence shown here is derived from an EMBL/GenBank/DDBJ whole genome shotgun (WGS) entry which is preliminary data.</text>
</comment>
<evidence type="ECO:0000313" key="3">
    <source>
        <dbReference type="Proteomes" id="UP000614424"/>
    </source>
</evidence>
<dbReference type="InterPro" id="IPR003251">
    <property type="entry name" value="Rr_diiron-bd_dom"/>
</dbReference>